<dbReference type="Gene3D" id="3.30.420.10">
    <property type="entry name" value="Ribonuclease H-like superfamily/Ribonuclease H"/>
    <property type="match status" value="1"/>
</dbReference>
<gene>
    <name evidence="1" type="ordered locus">Metho_2715</name>
</gene>
<evidence type="ECO:0000313" key="1">
    <source>
        <dbReference type="EMBL" id="AGB50843.1"/>
    </source>
</evidence>
<proteinExistence type="predicted"/>
<dbReference type="InterPro" id="IPR012337">
    <property type="entry name" value="RNaseH-like_sf"/>
</dbReference>
<dbReference type="Proteomes" id="UP000010866">
    <property type="component" value="Plasmid pMETHO01"/>
</dbReference>
<protein>
    <submittedName>
        <fullName evidence="1">Uncharacterized protein</fullName>
    </submittedName>
</protein>
<dbReference type="SUPFAM" id="SSF53098">
    <property type="entry name" value="Ribonuclease H-like"/>
    <property type="match status" value="1"/>
</dbReference>
<dbReference type="KEGG" id="mhz:Metho_2715"/>
<accession>L0L371</accession>
<dbReference type="InterPro" id="IPR036397">
    <property type="entry name" value="RNaseH_sf"/>
</dbReference>
<dbReference type="EMBL" id="CP003363">
    <property type="protein sequence ID" value="AGB50843.1"/>
    <property type="molecule type" value="Genomic_DNA"/>
</dbReference>
<dbReference type="HOGENOM" id="CLU_810408_0_0_2"/>
<organism evidence="1 2">
    <name type="scientific">Methanomethylovorans hollandica (strain DSM 15978 / NBRC 107637 / DMS1)</name>
    <dbReference type="NCBI Taxonomy" id="867904"/>
    <lineage>
        <taxon>Archaea</taxon>
        <taxon>Methanobacteriati</taxon>
        <taxon>Methanobacteriota</taxon>
        <taxon>Stenosarchaea group</taxon>
        <taxon>Methanomicrobia</taxon>
        <taxon>Methanosarcinales</taxon>
        <taxon>Methanosarcinaceae</taxon>
        <taxon>Methanomethylovorans</taxon>
    </lineage>
</organism>
<dbReference type="AlphaFoldDB" id="L0L371"/>
<reference evidence="2" key="1">
    <citation type="submission" date="2012-02" db="EMBL/GenBank/DDBJ databases">
        <title>Complete sequence of plasmid of Methanomethylovorans hollandica DSM 15978.</title>
        <authorList>
            <person name="Lucas S."/>
            <person name="Copeland A."/>
            <person name="Lapidus A."/>
            <person name="Glavina del Rio T."/>
            <person name="Dalin E."/>
            <person name="Tice H."/>
            <person name="Bruce D."/>
            <person name="Goodwin L."/>
            <person name="Pitluck S."/>
            <person name="Peters L."/>
            <person name="Mikhailova N."/>
            <person name="Held B."/>
            <person name="Kyrpides N."/>
            <person name="Mavromatis K."/>
            <person name="Ivanova N."/>
            <person name="Brettin T."/>
            <person name="Detter J.C."/>
            <person name="Han C."/>
            <person name="Larimer F."/>
            <person name="Land M."/>
            <person name="Hauser L."/>
            <person name="Markowitz V."/>
            <person name="Cheng J.-F."/>
            <person name="Hugenholtz P."/>
            <person name="Woyke T."/>
            <person name="Wu D."/>
            <person name="Spring S."/>
            <person name="Schroeder M."/>
            <person name="Brambilla E."/>
            <person name="Klenk H.-P."/>
            <person name="Eisen J.A."/>
        </authorList>
    </citation>
    <scope>NUCLEOTIDE SEQUENCE [LARGE SCALE GENOMIC DNA]</scope>
    <source>
        <strain evidence="2">DSM 15978 / NBRC 107637 / DMS1</strain>
        <plasmid evidence="2">Plasmid pMETHO01</plasmid>
    </source>
</reference>
<sequence>MIIEEVKNPWRLRNGVVVFDIETEYIHDFSIEAKKMLNFKCGVAFVYNDGEWYRFYKPEELVKLLKKAKTIVSYNGEGFDFLVLEKHGLKIIECGTDRWKPTKCDSFDIMHTIQNLREDSNKKYPSLEEMMKSHYGISKTPHDPDNIEDLMKHCLEDVKYTKKLYEEKTWLVPVKERPEKREWEADYDNDLYAVVDDGENCTRIIDFGMPIAYTKQRINDLPGEIRCPLCGKGILQMYSVYRAIENEIECPECHGLIGFVAGTNEIMYKRTKEELESNVCPNCKKYLGSSGYEHHGYGAGSGYISSGRRICSNCSKGCYEWEKDDTPGFRDSYQGKCCNCGE</sequence>
<keyword evidence="1" id="KW-0614">Plasmid</keyword>
<evidence type="ECO:0000313" key="2">
    <source>
        <dbReference type="Proteomes" id="UP000010866"/>
    </source>
</evidence>
<dbReference type="GO" id="GO:0003676">
    <property type="term" value="F:nucleic acid binding"/>
    <property type="evidence" value="ECO:0007669"/>
    <property type="project" value="InterPro"/>
</dbReference>
<keyword evidence="2" id="KW-1185">Reference proteome</keyword>
<name>L0L371_METHD</name>
<geneLocation type="plasmid" evidence="1 2">
    <name>pMETHO01</name>
</geneLocation>